<dbReference type="RefSeq" id="WP_043067049.1">
    <property type="nucleotide sequence ID" value="NZ_BJOA01000201.1"/>
</dbReference>
<evidence type="ECO:0000259" key="1">
    <source>
        <dbReference type="Pfam" id="PF04909"/>
    </source>
</evidence>
<evidence type="ECO:0000313" key="2">
    <source>
        <dbReference type="EMBL" id="KON97512.1"/>
    </source>
</evidence>
<dbReference type="OrthoDB" id="8244441at2"/>
<evidence type="ECO:0000313" key="4">
    <source>
        <dbReference type="Proteomes" id="UP000037269"/>
    </source>
</evidence>
<dbReference type="Proteomes" id="UP000037269">
    <property type="component" value="Unassembled WGS sequence"/>
</dbReference>
<dbReference type="SUPFAM" id="SSF51556">
    <property type="entry name" value="Metallo-dependent hydrolases"/>
    <property type="match status" value="1"/>
</dbReference>
<dbReference type="PATRIC" id="fig|47500.8.peg.1870"/>
<dbReference type="GeneID" id="42307556"/>
<protein>
    <submittedName>
        <fullName evidence="2">Amidohydrolase</fullName>
    </submittedName>
</protein>
<dbReference type="PANTHER" id="PTHR43383">
    <property type="entry name" value="NODULIN 6"/>
    <property type="match status" value="1"/>
</dbReference>
<evidence type="ECO:0000313" key="5">
    <source>
        <dbReference type="Proteomes" id="UP000182836"/>
    </source>
</evidence>
<name>A0A0D1W4Y4_ANEMI</name>
<dbReference type="InterPro" id="IPR006680">
    <property type="entry name" value="Amidohydro-rel"/>
</dbReference>
<dbReference type="InterPro" id="IPR032466">
    <property type="entry name" value="Metal_Hydrolase"/>
</dbReference>
<dbReference type="Proteomes" id="UP000182836">
    <property type="component" value="Unassembled WGS sequence"/>
</dbReference>
<reference evidence="2 4" key="1">
    <citation type="submission" date="2015-07" db="EMBL/GenBank/DDBJ databases">
        <title>Fjat-14205 dsm 2895.</title>
        <authorList>
            <person name="Liu B."/>
            <person name="Wang J."/>
            <person name="Zhu Y."/>
            <person name="Liu G."/>
            <person name="Chen Q."/>
            <person name="Chen Z."/>
            <person name="Lan J."/>
            <person name="Che J."/>
            <person name="Ge C."/>
            <person name="Shi H."/>
            <person name="Pan Z."/>
            <person name="Liu X."/>
        </authorList>
    </citation>
    <scope>NUCLEOTIDE SEQUENCE [LARGE SCALE GENOMIC DNA]</scope>
    <source>
        <strain evidence="2 4">DSM 2895</strain>
    </source>
</reference>
<feature type="domain" description="Amidohydrolase-related" evidence="1">
    <location>
        <begin position="220"/>
        <end position="339"/>
    </location>
</feature>
<dbReference type="AlphaFoldDB" id="A0A0D1W4Y4"/>
<keyword evidence="4" id="KW-1185">Reference proteome</keyword>
<dbReference type="Pfam" id="PF04909">
    <property type="entry name" value="Amidohydro_2"/>
    <property type="match status" value="1"/>
</dbReference>
<keyword evidence="2" id="KW-0378">Hydrolase</keyword>
<gene>
    <name evidence="2" type="ORF">AF333_20610</name>
    <name evidence="3" type="ORF">SAMN04487909_1533</name>
</gene>
<dbReference type="PANTHER" id="PTHR43383:SF2">
    <property type="entry name" value="AMIDOHYDROLASE 2 FAMILY PROTEIN"/>
    <property type="match status" value="1"/>
</dbReference>
<dbReference type="EMBL" id="LGUG01000004">
    <property type="protein sequence ID" value="KON97512.1"/>
    <property type="molecule type" value="Genomic_DNA"/>
</dbReference>
<dbReference type="STRING" id="47500.AF333_20610"/>
<dbReference type="EMBL" id="FNED01000053">
    <property type="protein sequence ID" value="SDK40191.1"/>
    <property type="molecule type" value="Genomic_DNA"/>
</dbReference>
<organism evidence="2 4">
    <name type="scientific">Aneurinibacillus migulanus</name>
    <name type="common">Bacillus migulanus</name>
    <dbReference type="NCBI Taxonomy" id="47500"/>
    <lineage>
        <taxon>Bacteria</taxon>
        <taxon>Bacillati</taxon>
        <taxon>Bacillota</taxon>
        <taxon>Bacilli</taxon>
        <taxon>Bacillales</taxon>
        <taxon>Paenibacillaceae</taxon>
        <taxon>Aneurinibacillus group</taxon>
        <taxon>Aneurinibacillus</taxon>
    </lineage>
</organism>
<dbReference type="Gene3D" id="3.20.20.140">
    <property type="entry name" value="Metal-dependent hydrolases"/>
    <property type="match status" value="1"/>
</dbReference>
<reference evidence="3 5" key="2">
    <citation type="submission" date="2016-10" db="EMBL/GenBank/DDBJ databases">
        <authorList>
            <person name="de Groot N.N."/>
        </authorList>
    </citation>
    <scope>NUCLEOTIDE SEQUENCE [LARGE SCALE GENOMIC DNA]</scope>
    <source>
        <strain evidence="3 5">DSM 2895</strain>
    </source>
</reference>
<dbReference type="GO" id="GO:0016787">
    <property type="term" value="F:hydrolase activity"/>
    <property type="evidence" value="ECO:0007669"/>
    <property type="project" value="UniProtKB-KW"/>
</dbReference>
<sequence length="387" mass="45181">MKQQLQNIHVVDVHAHPYVPNTQPFTADEFMRKLSLSVIPEMFQKQQEQQLIFPGSNMYMQITLQRLARYFSCRPVLEEVVEIRNERARDFSKYTRALFQDANLRGLVLDFGYPTPQIPKETYDNLSGIASWEVYRIESVMVRLSKETADFFTFAEQYRADLQQALQQRHILGLKTIIAYRSGLEIAPKDERAAADQYPEFRENERASVKALRDYCLHIAMEVCTEANKFMHIHTGVGDGEVVLPKASPSFLLDMLRDKRYRDTKVHLVHGGYPWMEEAAFIVSILPNVYMDISLQTPFAGHGVERIISQVFEMAPFHKVMYGSDAFTIPEMNWLGVHLFKECLERVLMSWIQKDYMNEEVALHIAELVLHQNFENTYREHLYEARQ</sequence>
<evidence type="ECO:0000313" key="3">
    <source>
        <dbReference type="EMBL" id="SDK40191.1"/>
    </source>
</evidence>
<accession>A0A0D1W4Y4</accession>
<proteinExistence type="predicted"/>